<feature type="transmembrane region" description="Helical" evidence="5">
    <location>
        <begin position="15"/>
        <end position="42"/>
    </location>
</feature>
<evidence type="ECO:0000313" key="8">
    <source>
        <dbReference type="Proteomes" id="UP001592528"/>
    </source>
</evidence>
<dbReference type="Proteomes" id="UP001592528">
    <property type="component" value="Unassembled WGS sequence"/>
</dbReference>
<dbReference type="EMBL" id="JBHEZZ010000018">
    <property type="protein sequence ID" value="MFC1405034.1"/>
    <property type="molecule type" value="Genomic_DNA"/>
</dbReference>
<feature type="transmembrane region" description="Helical" evidence="5">
    <location>
        <begin position="286"/>
        <end position="305"/>
    </location>
</feature>
<feature type="transmembrane region" description="Helical" evidence="5">
    <location>
        <begin position="194"/>
        <end position="210"/>
    </location>
</feature>
<evidence type="ECO:0000256" key="2">
    <source>
        <dbReference type="ARBA" id="ARBA00022692"/>
    </source>
</evidence>
<dbReference type="RefSeq" id="WP_051725987.1">
    <property type="nucleotide sequence ID" value="NZ_JBHEZZ010000018.1"/>
</dbReference>
<keyword evidence="4 5" id="KW-0472">Membrane</keyword>
<feature type="transmembrane region" description="Helical" evidence="5">
    <location>
        <begin position="230"/>
        <end position="250"/>
    </location>
</feature>
<evidence type="ECO:0000256" key="3">
    <source>
        <dbReference type="ARBA" id="ARBA00022989"/>
    </source>
</evidence>
<feature type="transmembrane region" description="Helical" evidence="5">
    <location>
        <begin position="154"/>
        <end position="174"/>
    </location>
</feature>
<comment type="caution">
    <text evidence="7">The sequence shown here is derived from an EMBL/GenBank/DDBJ whole genome shotgun (WGS) entry which is preliminary data.</text>
</comment>
<gene>
    <name evidence="7" type="ORF">ACEZDJ_27500</name>
</gene>
<keyword evidence="8" id="KW-1185">Reference proteome</keyword>
<accession>A0ABV6UUB1</accession>
<protein>
    <submittedName>
        <fullName evidence="7">APC family permease</fullName>
    </submittedName>
</protein>
<dbReference type="Gene3D" id="1.20.1740.10">
    <property type="entry name" value="Amino acid/polyamine transporter I"/>
    <property type="match status" value="1"/>
</dbReference>
<feature type="transmembrane region" description="Helical" evidence="5">
    <location>
        <begin position="130"/>
        <end position="147"/>
    </location>
</feature>
<feature type="transmembrane region" description="Helical" evidence="5">
    <location>
        <begin position="89"/>
        <end position="110"/>
    </location>
</feature>
<organism evidence="7 8">
    <name type="scientific">Streptacidiphilus cavernicola</name>
    <dbReference type="NCBI Taxonomy" id="3342716"/>
    <lineage>
        <taxon>Bacteria</taxon>
        <taxon>Bacillati</taxon>
        <taxon>Actinomycetota</taxon>
        <taxon>Actinomycetes</taxon>
        <taxon>Kitasatosporales</taxon>
        <taxon>Streptomycetaceae</taxon>
        <taxon>Streptacidiphilus</taxon>
    </lineage>
</organism>
<feature type="transmembrane region" description="Helical" evidence="5">
    <location>
        <begin position="361"/>
        <end position="388"/>
    </location>
</feature>
<dbReference type="Pfam" id="PF00324">
    <property type="entry name" value="AA_permease"/>
    <property type="match status" value="1"/>
</dbReference>
<dbReference type="PIRSF" id="PIRSF006060">
    <property type="entry name" value="AA_transporter"/>
    <property type="match status" value="1"/>
</dbReference>
<keyword evidence="3 5" id="KW-1133">Transmembrane helix</keyword>
<feature type="transmembrane region" description="Helical" evidence="5">
    <location>
        <begin position="431"/>
        <end position="454"/>
    </location>
</feature>
<evidence type="ECO:0000259" key="6">
    <source>
        <dbReference type="Pfam" id="PF00324"/>
    </source>
</evidence>
<keyword evidence="2 5" id="KW-0812">Transmembrane</keyword>
<dbReference type="PANTHER" id="PTHR42770">
    <property type="entry name" value="AMINO ACID TRANSPORTER-RELATED"/>
    <property type="match status" value="1"/>
</dbReference>
<evidence type="ECO:0000256" key="4">
    <source>
        <dbReference type="ARBA" id="ARBA00023136"/>
    </source>
</evidence>
<reference evidence="7 8" key="1">
    <citation type="submission" date="2024-09" db="EMBL/GenBank/DDBJ databases">
        <authorList>
            <person name="Lee S.D."/>
        </authorList>
    </citation>
    <scope>NUCLEOTIDE SEQUENCE [LARGE SCALE GENOMIC DNA]</scope>
    <source>
        <strain evidence="7 8">N1-5</strain>
    </source>
</reference>
<sequence length="481" mass="50655">MEPELRRGTLGTGDIAFFVISAAAPLMILAGVAPYAILVGGIGAPSAYLIAGIVLTVFAVGFTTMSRYVSNAGAFYAYITKGLGRPAGVAAAVLALVSYNGVQIGMYGLLGSAAQSTVQSMLGVDIPWPYYALTGVALVWFAGYRSIEFGARLLGVLMLAESGILVLLAVAVLLKGGAHGLDLRSYAPKNVFNGSTSSLLVFAFAAFMGFESTAIYRSEARDPRRTIPRATYIAVAFLGLFYSFVAWAIIQGFGSSYVQAAAAKDPAGLVFTEMDSYVGTWATDTMHVLILSSSLASLLAFHNAINRYTKAIADEGMLPARLASVHPRTGSPHLAGGLQTLMSVVVVTAFAVAGLDPYLKLLFWVNTPGVIGLVLLQVGVAIAVPVYFRRIDHDESVWRTVVAPVLAAIGMVTALYLMISKISLLTGASGSINTVLVGLVPVVIVAGLGLALWLRAKRPQVYARLGAEPPVVEEEEELVHS</sequence>
<feature type="transmembrane region" description="Helical" evidence="5">
    <location>
        <begin position="48"/>
        <end position="69"/>
    </location>
</feature>
<comment type="subcellular location">
    <subcellularLocation>
        <location evidence="1">Membrane</location>
        <topology evidence="1">Multi-pass membrane protein</topology>
    </subcellularLocation>
</comment>
<dbReference type="PANTHER" id="PTHR42770:SF16">
    <property type="entry name" value="AMINO ACID PERMEASE"/>
    <property type="match status" value="1"/>
</dbReference>
<evidence type="ECO:0000256" key="5">
    <source>
        <dbReference type="SAM" id="Phobius"/>
    </source>
</evidence>
<proteinExistence type="predicted"/>
<name>A0ABV6UUB1_9ACTN</name>
<feature type="transmembrane region" description="Helical" evidence="5">
    <location>
        <begin position="334"/>
        <end position="355"/>
    </location>
</feature>
<feature type="transmembrane region" description="Helical" evidence="5">
    <location>
        <begin position="400"/>
        <end position="419"/>
    </location>
</feature>
<evidence type="ECO:0000313" key="7">
    <source>
        <dbReference type="EMBL" id="MFC1405034.1"/>
    </source>
</evidence>
<feature type="domain" description="Amino acid permease/ SLC12A" evidence="6">
    <location>
        <begin position="16"/>
        <end position="461"/>
    </location>
</feature>
<evidence type="ECO:0000256" key="1">
    <source>
        <dbReference type="ARBA" id="ARBA00004141"/>
    </source>
</evidence>
<dbReference type="InterPro" id="IPR050367">
    <property type="entry name" value="APC_superfamily"/>
</dbReference>
<dbReference type="InterPro" id="IPR004841">
    <property type="entry name" value="AA-permease/SLC12A_dom"/>
</dbReference>